<evidence type="ECO:0000313" key="2">
    <source>
        <dbReference type="Proteomes" id="UP000234585"/>
    </source>
</evidence>
<keyword evidence="2" id="KW-1185">Reference proteome</keyword>
<gene>
    <name evidence="1" type="ORF">BDW47DRAFT_105414</name>
</gene>
<sequence length="292" mass="33680">MCRGQILPEGDLLHHKIQQLARRRAIIPLSELLPRGLDQSDKRTQPEISRLRQGFLGRPATLRNVLDKLPQRLLRLLRTPHQQPNRFIPDLPRRHIDHAQQGIGIPRLTDNAQIIQQQLNLDAVKKPQPPNHPIRHALLPHLRLNLLRQRRRAQQDREIRIIQHPPAHRHTPPNLQHNPLRLGVSRRQLAQHGHRPDRVSRHQRLRRARGILLDDVLGGAEDGARRAVVVFEKYDSRVWVAALHARQVEDLRRSEPVDALVGVADDSDAPLRASQQIHQLVLDVVRVLELVD</sequence>
<dbReference type="AlphaFoldDB" id="A0A2I2FC07"/>
<name>A0A2I2FC07_ASPCN</name>
<dbReference type="GeneID" id="36519725"/>
<dbReference type="RefSeq" id="XP_024672172.1">
    <property type="nucleotide sequence ID" value="XM_024812565.1"/>
</dbReference>
<dbReference type="EMBL" id="KZ559137">
    <property type="protein sequence ID" value="PLB38160.1"/>
    <property type="molecule type" value="Genomic_DNA"/>
</dbReference>
<dbReference type="Proteomes" id="UP000234585">
    <property type="component" value="Unassembled WGS sequence"/>
</dbReference>
<reference evidence="1 2" key="1">
    <citation type="submission" date="2017-12" db="EMBL/GenBank/DDBJ databases">
        <authorList>
            <consortium name="DOE Joint Genome Institute"/>
            <person name="Haridas S."/>
            <person name="Kjaerbolling I."/>
            <person name="Vesth T.C."/>
            <person name="Frisvad J.C."/>
            <person name="Nybo J.L."/>
            <person name="Theobald S."/>
            <person name="Kuo A."/>
            <person name="Bowyer P."/>
            <person name="Matsuda Y."/>
            <person name="Mondo S."/>
            <person name="Lyhne E.K."/>
            <person name="Kogle M.E."/>
            <person name="Clum A."/>
            <person name="Lipzen A."/>
            <person name="Salamov A."/>
            <person name="Ngan C.Y."/>
            <person name="Daum C."/>
            <person name="Chiniquy J."/>
            <person name="Barry K."/>
            <person name="LaButti K."/>
            <person name="Simmons B.A."/>
            <person name="Magnuson J.K."/>
            <person name="Mortensen U.H."/>
            <person name="Larsen T.O."/>
            <person name="Grigoriev I.V."/>
            <person name="Baker S.E."/>
            <person name="Andersen M.R."/>
            <person name="Nordberg H.P."/>
            <person name="Cantor M.N."/>
            <person name="Hua S.X."/>
        </authorList>
    </citation>
    <scope>NUCLEOTIDE SEQUENCE [LARGE SCALE GENOMIC DNA]</scope>
    <source>
        <strain evidence="1 2">CBS 102.13</strain>
    </source>
</reference>
<evidence type="ECO:0000313" key="1">
    <source>
        <dbReference type="EMBL" id="PLB38160.1"/>
    </source>
</evidence>
<protein>
    <submittedName>
        <fullName evidence="1">Uncharacterized protein</fullName>
    </submittedName>
</protein>
<accession>A0A2I2FC07</accession>
<proteinExistence type="predicted"/>
<organism evidence="1 2">
    <name type="scientific">Aspergillus candidus</name>
    <dbReference type="NCBI Taxonomy" id="41067"/>
    <lineage>
        <taxon>Eukaryota</taxon>
        <taxon>Fungi</taxon>
        <taxon>Dikarya</taxon>
        <taxon>Ascomycota</taxon>
        <taxon>Pezizomycotina</taxon>
        <taxon>Eurotiomycetes</taxon>
        <taxon>Eurotiomycetidae</taxon>
        <taxon>Eurotiales</taxon>
        <taxon>Aspergillaceae</taxon>
        <taxon>Aspergillus</taxon>
        <taxon>Aspergillus subgen. Circumdati</taxon>
    </lineage>
</organism>